<evidence type="ECO:0000256" key="1">
    <source>
        <dbReference type="ARBA" id="ARBA00022679"/>
    </source>
</evidence>
<dbReference type="GO" id="GO:0016787">
    <property type="term" value="F:hydrolase activity"/>
    <property type="evidence" value="ECO:0007669"/>
    <property type="project" value="UniProtKB-KW"/>
</dbReference>
<dbReference type="PANTHER" id="PTHR36837">
    <property type="entry name" value="POLY(3-HYDROXYALKANOATE) POLYMERASE SUBUNIT PHAC"/>
    <property type="match status" value="1"/>
</dbReference>
<dbReference type="InterPro" id="IPR051321">
    <property type="entry name" value="PHA/PHB_synthase"/>
</dbReference>
<dbReference type="GO" id="GO:0042619">
    <property type="term" value="P:poly-hydroxybutyrate biosynthetic process"/>
    <property type="evidence" value="ECO:0007669"/>
    <property type="project" value="InterPro"/>
</dbReference>
<protein>
    <submittedName>
        <fullName evidence="4">Alpha/beta hydrolase</fullName>
    </submittedName>
</protein>
<gene>
    <name evidence="4" type="ORF">TPSD3_01935</name>
</gene>
<evidence type="ECO:0000313" key="5">
    <source>
        <dbReference type="Proteomes" id="UP000194798"/>
    </source>
</evidence>
<evidence type="ECO:0000256" key="2">
    <source>
        <dbReference type="ARBA" id="ARBA00023315"/>
    </source>
</evidence>
<comment type="caution">
    <text evidence="4">The sequence shown here is derived from an EMBL/GenBank/DDBJ whole genome shotgun (WGS) entry which is preliminary data.</text>
</comment>
<evidence type="ECO:0000259" key="3">
    <source>
        <dbReference type="Pfam" id="PF07167"/>
    </source>
</evidence>
<keyword evidence="2" id="KW-0012">Acyltransferase</keyword>
<proteinExistence type="predicted"/>
<dbReference type="Proteomes" id="UP000194798">
    <property type="component" value="Unassembled WGS sequence"/>
</dbReference>
<dbReference type="Pfam" id="PF07167">
    <property type="entry name" value="PhaC_N"/>
    <property type="match status" value="1"/>
</dbReference>
<dbReference type="Gene3D" id="3.40.50.1820">
    <property type="entry name" value="alpha/beta hydrolase"/>
    <property type="match status" value="1"/>
</dbReference>
<accession>A0A251XC77</accession>
<keyword evidence="1" id="KW-0808">Transferase</keyword>
<dbReference type="EMBL" id="MSLT01000006">
    <property type="protein sequence ID" value="OUD15757.1"/>
    <property type="molecule type" value="Genomic_DNA"/>
</dbReference>
<feature type="domain" description="Poly-beta-hydroxybutyrate polymerase N-terminal" evidence="3">
    <location>
        <begin position="64"/>
        <end position="230"/>
    </location>
</feature>
<reference evidence="4 5" key="1">
    <citation type="submission" date="2016-12" db="EMBL/GenBank/DDBJ databases">
        <title>Thioflexothrix psekupsii D3 genome sequencing and assembly.</title>
        <authorList>
            <person name="Fomenkov A."/>
            <person name="Vincze T."/>
            <person name="Grabovich M."/>
            <person name="Anton B.P."/>
            <person name="Dubinina G."/>
            <person name="Orlova M."/>
            <person name="Belousova E."/>
            <person name="Roberts R.J."/>
        </authorList>
    </citation>
    <scope>NUCLEOTIDE SEQUENCE [LARGE SCALE GENOMIC DNA]</scope>
    <source>
        <strain evidence="4">D3</strain>
    </source>
</reference>
<dbReference type="GO" id="GO:0016746">
    <property type="term" value="F:acyltransferase activity"/>
    <property type="evidence" value="ECO:0007669"/>
    <property type="project" value="UniProtKB-KW"/>
</dbReference>
<dbReference type="PANTHER" id="PTHR36837:SF5">
    <property type="entry name" value="POLY-3-HYDROXYBUTYRATE SYNTHASE"/>
    <property type="match status" value="1"/>
</dbReference>
<sequence length="554" mass="64091">MDWLDPLGIGAAYWEVQQGWERHPHELLRWIGRLNQDQWRVQWQSWERFMGLPAEDPIPPVQYDERFQEADWTENPYLDTIKEFYLLYTRWIEDLIYATPDIEDKARDKTGFWVRQILNAIAPTNFFWTNPIAIKKYVESNGHSLLSGLKNLQTDLSYKTIRMVDETPFKVGENIATTRGQVVYRNELFELLQYAPKTETVHHIPLLFVPPWINKFYVLDLGKRSLVQYLLEQGYTVFMISWRNPPPEMGNTHFEDYMLKGVLQAVEVAKNITQAPHVHPIGYCIGGIVLTALMAWLNHTTEDKANLPIQSWTVFATLVDFSQPGEIGIFIDKPTIGFIEKLMDSQGGYLDGNQLADTFRLLRSNSLIWHYYVHSYLYGEDLPQFDVLFWNMDTTRLPAAMHSFYLREFYLNNRFMKPDDLVLGGRSIDVRRITQPLYAVSAEQDHIAPWLETFKLCGTVSSPVRHVLATSGHILGIISPPVQPPKRRYWVGDATGQCDGQAWLATQAKIPGSWWEDWSEWLRQPCGERQAPPSMGNAEYPPLCAAPGTYVLEK</sequence>
<name>A0A251XC77_9GAMM</name>
<dbReference type="InterPro" id="IPR029058">
    <property type="entry name" value="AB_hydrolase_fold"/>
</dbReference>
<dbReference type="InterPro" id="IPR010941">
    <property type="entry name" value="PhaC_N"/>
</dbReference>
<evidence type="ECO:0000313" key="4">
    <source>
        <dbReference type="EMBL" id="OUD15757.1"/>
    </source>
</evidence>
<keyword evidence="5" id="KW-1185">Reference proteome</keyword>
<organism evidence="4 5">
    <name type="scientific">Thioflexithrix psekupsensis</name>
    <dbReference type="NCBI Taxonomy" id="1570016"/>
    <lineage>
        <taxon>Bacteria</taxon>
        <taxon>Pseudomonadati</taxon>
        <taxon>Pseudomonadota</taxon>
        <taxon>Gammaproteobacteria</taxon>
        <taxon>Thiotrichales</taxon>
        <taxon>Thioflexithrix</taxon>
    </lineage>
</organism>
<dbReference type="AlphaFoldDB" id="A0A251XC77"/>
<keyword evidence="4" id="KW-0378">Hydrolase</keyword>
<dbReference type="SUPFAM" id="SSF53474">
    <property type="entry name" value="alpha/beta-Hydrolases"/>
    <property type="match status" value="1"/>
</dbReference>